<dbReference type="SUPFAM" id="SSF51905">
    <property type="entry name" value="FAD/NAD(P)-binding domain"/>
    <property type="match status" value="1"/>
</dbReference>
<proteinExistence type="predicted"/>
<organism evidence="3 4">
    <name type="scientific">Roseibium aggregatum (strain ATCC 25650 / DSM 13394 / JCM 20685 / NBRC 16684 / NCIMB 2208 / IAM 12614 / B1)</name>
    <name type="common">Stappia aggregata</name>
    <dbReference type="NCBI Taxonomy" id="384765"/>
    <lineage>
        <taxon>Bacteria</taxon>
        <taxon>Pseudomonadati</taxon>
        <taxon>Pseudomonadota</taxon>
        <taxon>Alphaproteobacteria</taxon>
        <taxon>Hyphomicrobiales</taxon>
        <taxon>Stappiaceae</taxon>
        <taxon>Roseibium</taxon>
    </lineage>
</organism>
<evidence type="ECO:0000313" key="3">
    <source>
        <dbReference type="EMBL" id="EAV41288.1"/>
    </source>
</evidence>
<reference evidence="3 4" key="1">
    <citation type="submission" date="2006-05" db="EMBL/GenBank/DDBJ databases">
        <authorList>
            <person name="King G."/>
            <person name="Ferriera S."/>
            <person name="Johnson J."/>
            <person name="Kravitz S."/>
            <person name="Beeson K."/>
            <person name="Sutton G."/>
            <person name="Rogers Y.-H."/>
            <person name="Friedman R."/>
            <person name="Frazier M."/>
            <person name="Venter J.C."/>
        </authorList>
    </citation>
    <scope>NUCLEOTIDE SEQUENCE [LARGE SCALE GENOMIC DNA]</scope>
    <source>
        <strain evidence="4">ATCC 25650 / DSM 13394 / JCM 20685 / NBRC 16684 / NCIMB 2208 / IAM 12614 / B1</strain>
    </source>
</reference>
<dbReference type="AlphaFoldDB" id="A0P1A3"/>
<dbReference type="GeneID" id="68849228"/>
<dbReference type="Pfam" id="PF01266">
    <property type="entry name" value="DAO"/>
    <property type="match status" value="1"/>
</dbReference>
<evidence type="ECO:0000256" key="1">
    <source>
        <dbReference type="ARBA" id="ARBA00023002"/>
    </source>
</evidence>
<sequence>MSDVLVLGGGMVGVSTALALQSAGRDVVLVDRREVGQETSYGNAGVIQSEAVEPYPLPLSLTTLFNIAFKRSNDVNYHLTALPAYLRPLWLYFRSSLPARHREISQTYAGLVRRATADHAPLIAAAGADNLIRRSGLRFVYKTQQALESSAKEAERISREYGVEVTFETASELATAEPHLKPVLAGAVHWPETWSCADPGDLTRAYAALFISRGGSIVTVDAATLCEQDAGWSVTGREGAVTAREAVVALGPWSPVLLKRFGYDIPLLRKRGYHRHFIGGGTLNAPMLLGESATVLSPMQRGLRVLTGAELATIDAPPSPVQLQRSTAAAAELVELGEPVETEPWFGNRPCMPDMLPLAGRAPRHKGLWFHFGHGHQGFTLGPTTAALLAEEMATGSAPVPELSPSRLRYL</sequence>
<feature type="domain" description="FAD dependent oxidoreductase" evidence="2">
    <location>
        <begin position="3"/>
        <end position="391"/>
    </location>
</feature>
<name>A0P1A3_ROSAI</name>
<evidence type="ECO:0000313" key="4">
    <source>
        <dbReference type="Proteomes" id="UP000004848"/>
    </source>
</evidence>
<dbReference type="EMBL" id="AAUW01000022">
    <property type="protein sequence ID" value="EAV41288.1"/>
    <property type="molecule type" value="Genomic_DNA"/>
</dbReference>
<dbReference type="Gene3D" id="3.30.9.10">
    <property type="entry name" value="D-Amino Acid Oxidase, subunit A, domain 2"/>
    <property type="match status" value="1"/>
</dbReference>
<dbReference type="PANTHER" id="PTHR13847:SF289">
    <property type="entry name" value="GLYCINE OXIDASE"/>
    <property type="match status" value="1"/>
</dbReference>
<accession>A0P1A3</accession>
<dbReference type="GO" id="GO:0005737">
    <property type="term" value="C:cytoplasm"/>
    <property type="evidence" value="ECO:0007669"/>
    <property type="project" value="TreeGrafter"/>
</dbReference>
<dbReference type="PANTHER" id="PTHR13847">
    <property type="entry name" value="SARCOSINE DEHYDROGENASE-RELATED"/>
    <property type="match status" value="1"/>
</dbReference>
<dbReference type="Proteomes" id="UP000004848">
    <property type="component" value="Unassembled WGS sequence"/>
</dbReference>
<dbReference type="eggNOG" id="COG0665">
    <property type="taxonomic scope" value="Bacteria"/>
</dbReference>
<dbReference type="OrthoDB" id="9805337at2"/>
<evidence type="ECO:0000259" key="2">
    <source>
        <dbReference type="Pfam" id="PF01266"/>
    </source>
</evidence>
<comment type="caution">
    <text evidence="3">The sequence shown here is derived from an EMBL/GenBank/DDBJ whole genome shotgun (WGS) entry which is preliminary data.</text>
</comment>
<dbReference type="Gene3D" id="3.50.50.60">
    <property type="entry name" value="FAD/NAD(P)-binding domain"/>
    <property type="match status" value="2"/>
</dbReference>
<dbReference type="InterPro" id="IPR006076">
    <property type="entry name" value="FAD-dep_OxRdtase"/>
</dbReference>
<keyword evidence="1" id="KW-0560">Oxidoreductase</keyword>
<dbReference type="InterPro" id="IPR036188">
    <property type="entry name" value="FAD/NAD-bd_sf"/>
</dbReference>
<gene>
    <name evidence="3" type="ORF">SIAM614_29416</name>
</gene>
<dbReference type="RefSeq" id="WP_006938942.1">
    <property type="nucleotide sequence ID" value="NZ_AAUW01000022.1"/>
</dbReference>
<protein>
    <submittedName>
        <fullName evidence="3">Putative oxidoreductase protein</fullName>
    </submittedName>
</protein>
<dbReference type="GO" id="GO:0016491">
    <property type="term" value="F:oxidoreductase activity"/>
    <property type="evidence" value="ECO:0007669"/>
    <property type="project" value="UniProtKB-KW"/>
</dbReference>